<name>A0A6A5QYT9_AMPQU</name>
<evidence type="ECO:0000256" key="1">
    <source>
        <dbReference type="SAM" id="MobiDB-lite"/>
    </source>
</evidence>
<dbReference type="AlphaFoldDB" id="A0A6A5QYT9"/>
<dbReference type="EMBL" id="ML979132">
    <property type="protein sequence ID" value="KAF1920572.1"/>
    <property type="molecule type" value="Genomic_DNA"/>
</dbReference>
<proteinExistence type="predicted"/>
<sequence>MQRLGSPTPLSAAEAARRKKRRFQSRSDEEIEAEMDNRGLSYRHGWPLLPPLPVQTVTRGATLAVHNAAQHLGTVQDILLAQRIHTYDAFFAYRVPNDASYDEPIEAFLTLVATVNAAVPVTFVAPIIQLRQYLKTQEETRDIFIELIDYRAIYGLFTFPIRHKETAILEAWDQVSNIAETEIAKFNEKWLSMELLHRGLMEHHCSPTVVITSPSAGNNAWTQAILPVIRQRLRNLTPLFDLEVMCATTLVGVRKSDTLSVESYAKTVVMGGSIGIPNDTKHAGTVGGFVKLSDGKTYGLTNHHVVRDGLVDEVIKATNENYLKPGQMEMSTNPHRFNSPADCDHTSFIEQWKEQEEIWEKQKNKGNALAVTELTTIQTQLNKANQSSRDFGTLFASSGPRVMERPEFLRQPGSAQPKGKAASTNVNFLLDWALLEIAPSRSVENKLPNTGMRPNAMATHLVKGQLCNTWTPLDSGKTHIKRDEVQVGKHGRTTGYTFGTINSALTKINPKVESGWENFGKVYHLDSSTAGVCYSIIRRGKSDFVDSGDSGSVVLHDDTGTWLGLLFGENASGSGLMLPMDLILKDIQNVTGLAVTEPRLDMNPS</sequence>
<evidence type="ECO:0000313" key="3">
    <source>
        <dbReference type="Proteomes" id="UP000800096"/>
    </source>
</evidence>
<organism evidence="2 3">
    <name type="scientific">Ampelomyces quisqualis</name>
    <name type="common">Powdery mildew agent</name>
    <dbReference type="NCBI Taxonomy" id="50730"/>
    <lineage>
        <taxon>Eukaryota</taxon>
        <taxon>Fungi</taxon>
        <taxon>Dikarya</taxon>
        <taxon>Ascomycota</taxon>
        <taxon>Pezizomycotina</taxon>
        <taxon>Dothideomycetes</taxon>
        <taxon>Pleosporomycetidae</taxon>
        <taxon>Pleosporales</taxon>
        <taxon>Pleosporineae</taxon>
        <taxon>Phaeosphaeriaceae</taxon>
        <taxon>Ampelomyces</taxon>
    </lineage>
</organism>
<feature type="region of interest" description="Disordered" evidence="1">
    <location>
        <begin position="1"/>
        <end position="31"/>
    </location>
</feature>
<dbReference type="OrthoDB" id="3796887at2759"/>
<dbReference type="InterPro" id="IPR009003">
    <property type="entry name" value="Peptidase_S1_PA"/>
</dbReference>
<protein>
    <submittedName>
        <fullName evidence="2">Uncharacterized protein</fullName>
    </submittedName>
</protein>
<dbReference type="SUPFAM" id="SSF50494">
    <property type="entry name" value="Trypsin-like serine proteases"/>
    <property type="match status" value="1"/>
</dbReference>
<evidence type="ECO:0000313" key="2">
    <source>
        <dbReference type="EMBL" id="KAF1920572.1"/>
    </source>
</evidence>
<keyword evidence="3" id="KW-1185">Reference proteome</keyword>
<accession>A0A6A5QYT9</accession>
<reference evidence="2" key="1">
    <citation type="journal article" date="2020" name="Stud. Mycol.">
        <title>101 Dothideomycetes genomes: a test case for predicting lifestyles and emergence of pathogens.</title>
        <authorList>
            <person name="Haridas S."/>
            <person name="Albert R."/>
            <person name="Binder M."/>
            <person name="Bloem J."/>
            <person name="Labutti K."/>
            <person name="Salamov A."/>
            <person name="Andreopoulos B."/>
            <person name="Baker S."/>
            <person name="Barry K."/>
            <person name="Bills G."/>
            <person name="Bluhm B."/>
            <person name="Cannon C."/>
            <person name="Castanera R."/>
            <person name="Culley D."/>
            <person name="Daum C."/>
            <person name="Ezra D."/>
            <person name="Gonzalez J."/>
            <person name="Henrissat B."/>
            <person name="Kuo A."/>
            <person name="Liang C."/>
            <person name="Lipzen A."/>
            <person name="Lutzoni F."/>
            <person name="Magnuson J."/>
            <person name="Mondo S."/>
            <person name="Nolan M."/>
            <person name="Ohm R."/>
            <person name="Pangilinan J."/>
            <person name="Park H.-J."/>
            <person name="Ramirez L."/>
            <person name="Alfaro M."/>
            <person name="Sun H."/>
            <person name="Tritt A."/>
            <person name="Yoshinaga Y."/>
            <person name="Zwiers L.-H."/>
            <person name="Turgeon B."/>
            <person name="Goodwin S."/>
            <person name="Spatafora J."/>
            <person name="Crous P."/>
            <person name="Grigoriev I."/>
        </authorList>
    </citation>
    <scope>NUCLEOTIDE SEQUENCE</scope>
    <source>
        <strain evidence="2">HMLAC05119</strain>
    </source>
</reference>
<dbReference type="Proteomes" id="UP000800096">
    <property type="component" value="Unassembled WGS sequence"/>
</dbReference>
<gene>
    <name evidence="2" type="ORF">BDU57DRAFT_18668</name>
</gene>